<dbReference type="CDD" id="cd01750">
    <property type="entry name" value="GATase1_CobQ"/>
    <property type="match status" value="1"/>
</dbReference>
<evidence type="ECO:0000313" key="8">
    <source>
        <dbReference type="Proteomes" id="UP000774000"/>
    </source>
</evidence>
<protein>
    <recommendedName>
        <fullName evidence="4">Cobyric acid synthase</fullName>
    </recommendedName>
</protein>
<keyword evidence="7" id="KW-0436">Ligase</keyword>
<dbReference type="InterPro" id="IPR002586">
    <property type="entry name" value="CobQ/CobB/MinD/ParA_Nub-bd_dom"/>
</dbReference>
<evidence type="ECO:0000256" key="1">
    <source>
        <dbReference type="ARBA" id="ARBA00004953"/>
    </source>
</evidence>
<dbReference type="Gene3D" id="3.40.50.880">
    <property type="match status" value="1"/>
</dbReference>
<accession>A0A938XSW4</accession>
<evidence type="ECO:0000256" key="2">
    <source>
        <dbReference type="ARBA" id="ARBA00022573"/>
    </source>
</evidence>
<keyword evidence="2 4" id="KW-0169">Cobalamin biosynthesis</keyword>
<dbReference type="HAMAP" id="MF_00028">
    <property type="entry name" value="CobQ"/>
    <property type="match status" value="1"/>
</dbReference>
<dbReference type="PANTHER" id="PTHR21343:SF1">
    <property type="entry name" value="COBYRIC ACID SYNTHASE"/>
    <property type="match status" value="1"/>
</dbReference>
<evidence type="ECO:0000256" key="3">
    <source>
        <dbReference type="ARBA" id="ARBA00022962"/>
    </source>
</evidence>
<dbReference type="InterPro" id="IPR011698">
    <property type="entry name" value="GATase_3"/>
</dbReference>
<dbReference type="Proteomes" id="UP000774000">
    <property type="component" value="Unassembled WGS sequence"/>
</dbReference>
<dbReference type="InterPro" id="IPR004459">
    <property type="entry name" value="CobQ_synth"/>
</dbReference>
<name>A0A938XSW4_9FIRM</name>
<dbReference type="AlphaFoldDB" id="A0A938XSW4"/>
<comment type="caution">
    <text evidence="7">The sequence shown here is derived from an EMBL/GenBank/DDBJ whole genome shotgun (WGS) entry which is preliminary data.</text>
</comment>
<gene>
    <name evidence="4" type="primary">cobQ</name>
    <name evidence="7" type="ORF">JOC47_001970</name>
</gene>
<comment type="pathway">
    <text evidence="1 4">Cofactor biosynthesis; adenosylcobalamin biosynthesis.</text>
</comment>
<feature type="active site" evidence="4">
    <location>
        <position position="440"/>
    </location>
</feature>
<keyword evidence="8" id="KW-1185">Reference proteome</keyword>
<dbReference type="GO" id="GO:0009236">
    <property type="term" value="P:cobalamin biosynthetic process"/>
    <property type="evidence" value="ECO:0007669"/>
    <property type="project" value="UniProtKB-UniRule"/>
</dbReference>
<feature type="domain" description="CobQ/CobB/MinD/ParA nucleotide binding" evidence="5">
    <location>
        <begin position="5"/>
        <end position="236"/>
    </location>
</feature>
<reference evidence="7" key="1">
    <citation type="submission" date="2021-01" db="EMBL/GenBank/DDBJ databases">
        <title>Genomic Encyclopedia of Type Strains, Phase IV (KMG-IV): sequencing the most valuable type-strain genomes for metagenomic binning, comparative biology and taxonomic classification.</title>
        <authorList>
            <person name="Goeker M."/>
        </authorList>
    </citation>
    <scope>NUCLEOTIDE SEQUENCE</scope>
    <source>
        <strain evidence="7">DSM 23230</strain>
    </source>
</reference>
<evidence type="ECO:0000259" key="5">
    <source>
        <dbReference type="Pfam" id="PF01656"/>
    </source>
</evidence>
<dbReference type="NCBIfam" id="TIGR00313">
    <property type="entry name" value="cobQ"/>
    <property type="match status" value="1"/>
</dbReference>
<dbReference type="NCBIfam" id="NF001989">
    <property type="entry name" value="PRK00784.1"/>
    <property type="match status" value="1"/>
</dbReference>
<dbReference type="Pfam" id="PF01656">
    <property type="entry name" value="CbiA"/>
    <property type="match status" value="1"/>
</dbReference>
<dbReference type="PROSITE" id="PS51274">
    <property type="entry name" value="GATASE_COBBQ"/>
    <property type="match status" value="1"/>
</dbReference>
<dbReference type="GO" id="GO:0016874">
    <property type="term" value="F:ligase activity"/>
    <property type="evidence" value="ECO:0007669"/>
    <property type="project" value="UniProtKB-KW"/>
</dbReference>
<dbReference type="Gene3D" id="3.40.50.300">
    <property type="entry name" value="P-loop containing nucleotide triphosphate hydrolases"/>
    <property type="match status" value="1"/>
</dbReference>
<evidence type="ECO:0000259" key="6">
    <source>
        <dbReference type="Pfam" id="PF07685"/>
    </source>
</evidence>
<dbReference type="InterPro" id="IPR047045">
    <property type="entry name" value="CobQ_N"/>
</dbReference>
<dbReference type="CDD" id="cd05389">
    <property type="entry name" value="CobQ_N"/>
    <property type="match status" value="1"/>
</dbReference>
<dbReference type="SUPFAM" id="SSF52540">
    <property type="entry name" value="P-loop containing nucleoside triphosphate hydrolases"/>
    <property type="match status" value="1"/>
</dbReference>
<proteinExistence type="inferred from homology"/>
<evidence type="ECO:0000313" key="7">
    <source>
        <dbReference type="EMBL" id="MBM7557116.1"/>
    </source>
</evidence>
<dbReference type="SUPFAM" id="SSF52317">
    <property type="entry name" value="Class I glutamine amidotransferase-like"/>
    <property type="match status" value="1"/>
</dbReference>
<feature type="active site" description="Nucleophile" evidence="4">
    <location>
        <position position="331"/>
    </location>
</feature>
<comment type="function">
    <text evidence="4">Catalyzes amidations at positions B, D, E, and G on adenosylcobyrinic A,C-diamide. NH(2) groups are provided by glutamine, and one molecule of ATP is hydrogenolyzed for each amidation.</text>
</comment>
<dbReference type="Pfam" id="PF07685">
    <property type="entry name" value="GATase_3"/>
    <property type="match status" value="1"/>
</dbReference>
<evidence type="ECO:0000256" key="4">
    <source>
        <dbReference type="HAMAP-Rule" id="MF_00028"/>
    </source>
</evidence>
<dbReference type="RefSeq" id="WP_204701878.1">
    <property type="nucleotide sequence ID" value="NZ_JAFBDQ010000009.1"/>
</dbReference>
<organism evidence="7 8">
    <name type="scientific">Halanaerobacter jeridensis</name>
    <dbReference type="NCBI Taxonomy" id="706427"/>
    <lineage>
        <taxon>Bacteria</taxon>
        <taxon>Bacillati</taxon>
        <taxon>Bacillota</taxon>
        <taxon>Clostridia</taxon>
        <taxon>Halanaerobiales</taxon>
        <taxon>Halobacteroidaceae</taxon>
        <taxon>Halanaerobacter</taxon>
    </lineage>
</organism>
<dbReference type="GO" id="GO:0015420">
    <property type="term" value="F:ABC-type vitamin B12 transporter activity"/>
    <property type="evidence" value="ECO:0007669"/>
    <property type="project" value="UniProtKB-UniRule"/>
</dbReference>
<feature type="domain" description="CobB/CobQ-like glutamine amidotransferase" evidence="6">
    <location>
        <begin position="252"/>
        <end position="448"/>
    </location>
</feature>
<dbReference type="InterPro" id="IPR029062">
    <property type="entry name" value="Class_I_gatase-like"/>
</dbReference>
<sequence>MTKSIMIQGTASNVGKSILTIALCRILTQDGYQVAPFKSWNMALNSYVTNNGAEIGRAQAVQADAAGIDATADMQPLLVKPKGEGQAQVIVRGSPRGDFGVDRKNQDYINWALEVIDDSLTALSQQFEALVLEGAGSPAEINMKEQDLANMKVAKLKQTPVLLVADVNRGGALAAVVGTLKLLEPADRDLVQGIVLNKFRGDFELLEPGIEFLEEKTGKPVVGVLPYCHDIKIPDEDSVSLANLSSTKAEIKIAVINLPHLSNFTDFDALALEPKVEVDYVSAEADLSDYEAVIIPGTKNTTADLKYLKDTGLAAKIIKAAEDEIIVVGICGGYQILGQKLLDPNLTEGDDKALTGLGLLDLETTFREEKATHQVQAAVNDGYEFCSAQKISGYEIHMGQTQRGAGVEPLLTITERSGEKVTMPDGAVNQANLVWGTYLHGIFDNDQFRREWINYLRQQKGLAKLAGDSIEQRKELEASYDALAEMVRENLDLELLYRIMEK</sequence>
<dbReference type="EMBL" id="JAFBDQ010000009">
    <property type="protein sequence ID" value="MBM7557116.1"/>
    <property type="molecule type" value="Genomic_DNA"/>
</dbReference>
<keyword evidence="3 4" id="KW-0315">Glutamine amidotransferase</keyword>
<comment type="similarity">
    <text evidence="4">Belongs to the CobB/CobQ family. CobQ subfamily.</text>
</comment>
<dbReference type="InterPro" id="IPR033949">
    <property type="entry name" value="CobQ_GATase1"/>
</dbReference>
<dbReference type="PANTHER" id="PTHR21343">
    <property type="entry name" value="DETHIOBIOTIN SYNTHETASE"/>
    <property type="match status" value="1"/>
</dbReference>
<dbReference type="InterPro" id="IPR027417">
    <property type="entry name" value="P-loop_NTPase"/>
</dbReference>